<comment type="caution">
    <text evidence="3">The sequence shown here is derived from an EMBL/GenBank/DDBJ whole genome shotgun (WGS) entry which is preliminary data.</text>
</comment>
<dbReference type="PANTHER" id="PTHR31157:SF1">
    <property type="entry name" value="SCP DOMAIN-CONTAINING PROTEIN"/>
    <property type="match status" value="1"/>
</dbReference>
<dbReference type="RefSeq" id="WP_379585276.1">
    <property type="nucleotide sequence ID" value="NZ_JBHSQW010000028.1"/>
</dbReference>
<keyword evidence="4" id="KW-1185">Reference proteome</keyword>
<sequence>MIRWRRRNGTVLLVGLVTGGLLAGFGTAVGGSAQPTAAISPPGNAAALGEHVPATSTANRTTPAAPAPAGTVSAIPVPSTTPAVPTPLSTSVPPTRERLSSPTPSTAAPAPGPAAQVVALTNQERARHGCTPLRVDLRIAAVAQQHSSEMAETGHFAHTSPDGTRFDQRIRAQGYPAPGAENIARGQPDAKTVVAAWMASPGHRANILNCSLVAVGVGHDPRGNYWTQDFGR</sequence>
<proteinExistence type="predicted"/>
<feature type="region of interest" description="Disordered" evidence="1">
    <location>
        <begin position="41"/>
        <end position="113"/>
    </location>
</feature>
<protein>
    <submittedName>
        <fullName evidence="3">CAP domain-containing protein</fullName>
    </submittedName>
</protein>
<gene>
    <name evidence="3" type="ORF">ACFQE5_13625</name>
</gene>
<evidence type="ECO:0000313" key="3">
    <source>
        <dbReference type="EMBL" id="MFC5995252.1"/>
    </source>
</evidence>
<dbReference type="EMBL" id="JBHSQW010000028">
    <property type="protein sequence ID" value="MFC5995252.1"/>
    <property type="molecule type" value="Genomic_DNA"/>
</dbReference>
<name>A0ABW1J3K5_9PSEU</name>
<dbReference type="PANTHER" id="PTHR31157">
    <property type="entry name" value="SCP DOMAIN-CONTAINING PROTEIN"/>
    <property type="match status" value="1"/>
</dbReference>
<accession>A0ABW1J3K5</accession>
<feature type="domain" description="SCP" evidence="2">
    <location>
        <begin position="119"/>
        <end position="230"/>
    </location>
</feature>
<feature type="compositionally biased region" description="Low complexity" evidence="1">
    <location>
        <begin position="53"/>
        <end position="69"/>
    </location>
</feature>
<evidence type="ECO:0000256" key="1">
    <source>
        <dbReference type="SAM" id="MobiDB-lite"/>
    </source>
</evidence>
<dbReference type="Pfam" id="PF00188">
    <property type="entry name" value="CAP"/>
    <property type="match status" value="1"/>
</dbReference>
<feature type="compositionally biased region" description="Low complexity" evidence="1">
    <location>
        <begin position="76"/>
        <end position="113"/>
    </location>
</feature>
<dbReference type="Gene3D" id="3.40.33.10">
    <property type="entry name" value="CAP"/>
    <property type="match status" value="1"/>
</dbReference>
<dbReference type="InterPro" id="IPR014044">
    <property type="entry name" value="CAP_dom"/>
</dbReference>
<evidence type="ECO:0000259" key="2">
    <source>
        <dbReference type="Pfam" id="PF00188"/>
    </source>
</evidence>
<reference evidence="4" key="1">
    <citation type="journal article" date="2019" name="Int. J. Syst. Evol. Microbiol.">
        <title>The Global Catalogue of Microorganisms (GCM) 10K type strain sequencing project: providing services to taxonomists for standard genome sequencing and annotation.</title>
        <authorList>
            <consortium name="The Broad Institute Genomics Platform"/>
            <consortium name="The Broad Institute Genome Sequencing Center for Infectious Disease"/>
            <person name="Wu L."/>
            <person name="Ma J."/>
        </authorList>
    </citation>
    <scope>NUCLEOTIDE SEQUENCE [LARGE SCALE GENOMIC DNA]</scope>
    <source>
        <strain evidence="4">CCM 8391</strain>
    </source>
</reference>
<dbReference type="CDD" id="cd05379">
    <property type="entry name" value="CAP_bacterial"/>
    <property type="match status" value="1"/>
</dbReference>
<dbReference type="SUPFAM" id="SSF55797">
    <property type="entry name" value="PR-1-like"/>
    <property type="match status" value="1"/>
</dbReference>
<organism evidence="3 4">
    <name type="scientific">Pseudonocardia hispaniensis</name>
    <dbReference type="NCBI Taxonomy" id="904933"/>
    <lineage>
        <taxon>Bacteria</taxon>
        <taxon>Bacillati</taxon>
        <taxon>Actinomycetota</taxon>
        <taxon>Actinomycetes</taxon>
        <taxon>Pseudonocardiales</taxon>
        <taxon>Pseudonocardiaceae</taxon>
        <taxon>Pseudonocardia</taxon>
    </lineage>
</organism>
<dbReference type="Proteomes" id="UP001596302">
    <property type="component" value="Unassembled WGS sequence"/>
</dbReference>
<dbReference type="InterPro" id="IPR035940">
    <property type="entry name" value="CAP_sf"/>
</dbReference>
<evidence type="ECO:0000313" key="4">
    <source>
        <dbReference type="Proteomes" id="UP001596302"/>
    </source>
</evidence>